<comment type="caution">
    <text evidence="2">The sequence shown here is derived from an EMBL/GenBank/DDBJ whole genome shotgun (WGS) entry which is preliminary data.</text>
</comment>
<sequence length="191" mass="20730">MRVLQGGHRVHFVVAWVLCAVELLCLAATAPPLRWAAPVWLWGSTLVAIVLVFGAALARSWSVPLLRRGCGLLKYLWLLPRSVRVCYAVAACLLAVGLATGGGAAEVHQDESGYSWTKRELGPNGRTLVRTGIDRAEYERRRGAELRILTGVPAVFAVLGSFLVLVSAEAAYGVAMAEDAPRAGSRRRRRR</sequence>
<gene>
    <name evidence="2" type="ORF">TR51_17365</name>
</gene>
<keyword evidence="1" id="KW-1133">Transmembrane helix</keyword>
<organism evidence="2 3">
    <name type="scientific">Kitasatospora griseola</name>
    <name type="common">Streptomyces griseolosporeus</name>
    <dbReference type="NCBI Taxonomy" id="2064"/>
    <lineage>
        <taxon>Bacteria</taxon>
        <taxon>Bacillati</taxon>
        <taxon>Actinomycetota</taxon>
        <taxon>Actinomycetes</taxon>
        <taxon>Kitasatosporales</taxon>
        <taxon>Streptomycetaceae</taxon>
        <taxon>Kitasatospora</taxon>
    </lineage>
</organism>
<keyword evidence="1" id="KW-0812">Transmembrane</keyword>
<dbReference type="RefSeq" id="WP_043911896.1">
    <property type="nucleotide sequence ID" value="NZ_JXZB01000002.1"/>
</dbReference>
<accession>A0A0D0P1W0</accession>
<dbReference type="OrthoDB" id="3871758at2"/>
<evidence type="ECO:0000313" key="2">
    <source>
        <dbReference type="EMBL" id="KIQ65596.1"/>
    </source>
</evidence>
<reference evidence="2 3" key="1">
    <citation type="submission" date="2015-02" db="EMBL/GenBank/DDBJ databases">
        <title>Draft genome sequence of Kitasatospora griseola MF730-N6, a bafilomycin, terpentecin and satosporin producer.</title>
        <authorList>
            <person name="Arens J.C."/>
            <person name="Haltli B."/>
            <person name="Kerr R.G."/>
        </authorList>
    </citation>
    <scope>NUCLEOTIDE SEQUENCE [LARGE SCALE GENOMIC DNA]</scope>
    <source>
        <strain evidence="2 3">MF730-N6</strain>
    </source>
</reference>
<keyword evidence="3" id="KW-1185">Reference proteome</keyword>
<evidence type="ECO:0000256" key="1">
    <source>
        <dbReference type="SAM" id="Phobius"/>
    </source>
</evidence>
<feature type="transmembrane region" description="Helical" evidence="1">
    <location>
        <begin position="39"/>
        <end position="58"/>
    </location>
</feature>
<protein>
    <submittedName>
        <fullName evidence="2">Uncharacterized protein</fullName>
    </submittedName>
</protein>
<dbReference type="PATRIC" id="fig|2064.6.peg.3724"/>
<feature type="transmembrane region" description="Helical" evidence="1">
    <location>
        <begin position="148"/>
        <end position="168"/>
    </location>
</feature>
<evidence type="ECO:0000313" key="3">
    <source>
        <dbReference type="Proteomes" id="UP000032066"/>
    </source>
</evidence>
<name>A0A0D0P1W0_KITGR</name>
<dbReference type="AlphaFoldDB" id="A0A0D0P1W0"/>
<feature type="transmembrane region" description="Helical" evidence="1">
    <location>
        <begin position="12"/>
        <end position="33"/>
    </location>
</feature>
<dbReference type="Proteomes" id="UP000032066">
    <property type="component" value="Unassembled WGS sequence"/>
</dbReference>
<keyword evidence="1" id="KW-0472">Membrane</keyword>
<dbReference type="EMBL" id="JXZB01000002">
    <property type="protein sequence ID" value="KIQ65596.1"/>
    <property type="molecule type" value="Genomic_DNA"/>
</dbReference>
<proteinExistence type="predicted"/>